<keyword evidence="7" id="KW-1185">Reference proteome</keyword>
<dbReference type="EMBL" id="DF820484">
    <property type="protein sequence ID" value="GAK30113.1"/>
    <property type="molecule type" value="Genomic_DNA"/>
</dbReference>
<accession>A0A069CS78</accession>
<dbReference type="GO" id="GO:0016887">
    <property type="term" value="F:ATP hydrolysis activity"/>
    <property type="evidence" value="ECO:0007669"/>
    <property type="project" value="InterPro"/>
</dbReference>
<evidence type="ECO:0000256" key="3">
    <source>
        <dbReference type="ARBA" id="ARBA00022741"/>
    </source>
</evidence>
<gene>
    <name evidence="6" type="ORF">WOSG25_012100</name>
</gene>
<dbReference type="GO" id="GO:0005524">
    <property type="term" value="F:ATP binding"/>
    <property type="evidence" value="ECO:0007669"/>
    <property type="project" value="UniProtKB-KW"/>
</dbReference>
<dbReference type="STRING" id="1329250.WOSG25_012100"/>
<keyword evidence="4" id="KW-0067">ATP-binding</keyword>
<dbReference type="GO" id="GO:0022857">
    <property type="term" value="F:transmembrane transporter activity"/>
    <property type="evidence" value="ECO:0007669"/>
    <property type="project" value="UniProtKB-ARBA"/>
</dbReference>
<dbReference type="InterPro" id="IPR027417">
    <property type="entry name" value="P-loop_NTPase"/>
</dbReference>
<dbReference type="SMART" id="SM00382">
    <property type="entry name" value="AAA"/>
    <property type="match status" value="1"/>
</dbReference>
<name>A0A069CS78_WEIOS</name>
<dbReference type="Gene3D" id="3.40.50.300">
    <property type="entry name" value="P-loop containing nucleotide triphosphate hydrolases"/>
    <property type="match status" value="1"/>
</dbReference>
<dbReference type="InterPro" id="IPR003439">
    <property type="entry name" value="ABC_transporter-like_ATP-bd"/>
</dbReference>
<dbReference type="InterPro" id="IPR003593">
    <property type="entry name" value="AAA+_ATPase"/>
</dbReference>
<dbReference type="PANTHER" id="PTHR24220">
    <property type="entry name" value="IMPORT ATP-BINDING PROTEIN"/>
    <property type="match status" value="1"/>
</dbReference>
<dbReference type="PROSITE" id="PS00211">
    <property type="entry name" value="ABC_TRANSPORTER_1"/>
    <property type="match status" value="1"/>
</dbReference>
<dbReference type="Proteomes" id="UP000030643">
    <property type="component" value="Unassembled WGS sequence"/>
</dbReference>
<dbReference type="RefSeq" id="WP_027698253.1">
    <property type="nucleotide sequence ID" value="NZ_DF820484.1"/>
</dbReference>
<evidence type="ECO:0000259" key="5">
    <source>
        <dbReference type="PROSITE" id="PS50893"/>
    </source>
</evidence>
<keyword evidence="2" id="KW-0813">Transport</keyword>
<dbReference type="InterPro" id="IPR015854">
    <property type="entry name" value="ABC_transpr_LolD-like"/>
</dbReference>
<dbReference type="CDD" id="cd03225">
    <property type="entry name" value="ABC_cobalt_CbiO_domain1"/>
    <property type="match status" value="1"/>
</dbReference>
<protein>
    <submittedName>
        <fullName evidence="6">ABC-type uncharacterized transport system, ATPase component</fullName>
    </submittedName>
</protein>
<dbReference type="Pfam" id="PF00005">
    <property type="entry name" value="ABC_tran"/>
    <property type="match status" value="1"/>
</dbReference>
<evidence type="ECO:0000256" key="1">
    <source>
        <dbReference type="ARBA" id="ARBA00004202"/>
    </source>
</evidence>
<comment type="subcellular location">
    <subcellularLocation>
        <location evidence="1">Cell membrane</location>
        <topology evidence="1">Peripheral membrane protein</topology>
    </subcellularLocation>
</comment>
<sequence length="216" mass="24345">MTELVVDKLGMRFENWLFRDLSFTLKSPDWLTVVGKSGNGKTIMLKAIAGLIDLSEGAILLDGKPQDSYAISDYRQNVSYVTQSARLFGQTVRDNLDLPFLIRNLQPDVAKQEAGLLEMDLPKAMLNREISELSGGQRQRVGLLRNLLFPPKVLLLDEISTGLDEETKTAIWHVLRQLHEREQSIILSVTHDTEEIAQAKHCLRIEDGRGVMSNEC</sequence>
<dbReference type="SUPFAM" id="SSF52540">
    <property type="entry name" value="P-loop containing nucleoside triphosphate hydrolases"/>
    <property type="match status" value="1"/>
</dbReference>
<organism evidence="6 7">
    <name type="scientific">Weissella oryzae (strain DSM 25784 / JCM 18191 / LMG 30913 / SG25)</name>
    <dbReference type="NCBI Taxonomy" id="1329250"/>
    <lineage>
        <taxon>Bacteria</taxon>
        <taxon>Bacillati</taxon>
        <taxon>Bacillota</taxon>
        <taxon>Bacilli</taxon>
        <taxon>Lactobacillales</taxon>
        <taxon>Lactobacillaceae</taxon>
        <taxon>Weissella</taxon>
    </lineage>
</organism>
<dbReference type="InterPro" id="IPR017871">
    <property type="entry name" value="ABC_transporter-like_CS"/>
</dbReference>
<feature type="domain" description="ABC transporter" evidence="5">
    <location>
        <begin position="1"/>
        <end position="215"/>
    </location>
</feature>
<evidence type="ECO:0000256" key="4">
    <source>
        <dbReference type="ARBA" id="ARBA00022840"/>
    </source>
</evidence>
<proteinExistence type="predicted"/>
<dbReference type="eggNOG" id="COG4619">
    <property type="taxonomic scope" value="Bacteria"/>
</dbReference>
<keyword evidence="3" id="KW-0547">Nucleotide-binding</keyword>
<evidence type="ECO:0000256" key="2">
    <source>
        <dbReference type="ARBA" id="ARBA00022448"/>
    </source>
</evidence>
<dbReference type="OrthoDB" id="9785080at2"/>
<evidence type="ECO:0000313" key="7">
    <source>
        <dbReference type="Proteomes" id="UP000030643"/>
    </source>
</evidence>
<dbReference type="GO" id="GO:0005886">
    <property type="term" value="C:plasma membrane"/>
    <property type="evidence" value="ECO:0007669"/>
    <property type="project" value="UniProtKB-SubCell"/>
</dbReference>
<reference evidence="7" key="1">
    <citation type="journal article" date="2014" name="Genome Announc.">
        <title>Draft genome sequence of Weissella oryzae SG25T, isolated from fermented rice grains.</title>
        <authorList>
            <person name="Tanizawa Y."/>
            <person name="Fujisawa T."/>
            <person name="Mochizuki T."/>
            <person name="Kaminuma E."/>
            <person name="Suzuki Y."/>
            <person name="Nakamura Y."/>
            <person name="Tohno M."/>
        </authorList>
    </citation>
    <scope>NUCLEOTIDE SEQUENCE [LARGE SCALE GENOMIC DNA]</scope>
    <source>
        <strain evidence="7">DSM 25784 / JCM 18191 / LMG 30913 / SG25</strain>
    </source>
</reference>
<dbReference type="InterPro" id="IPR015856">
    <property type="entry name" value="ABC_transpr_CbiO/EcfA_su"/>
</dbReference>
<evidence type="ECO:0000313" key="6">
    <source>
        <dbReference type="EMBL" id="GAK30113.1"/>
    </source>
</evidence>
<dbReference type="PROSITE" id="PS50893">
    <property type="entry name" value="ABC_TRANSPORTER_2"/>
    <property type="match status" value="1"/>
</dbReference>
<dbReference type="AlphaFoldDB" id="A0A069CS78"/>